<evidence type="ECO:0000313" key="6">
    <source>
        <dbReference type="Proteomes" id="UP001341245"/>
    </source>
</evidence>
<feature type="domain" description="S-Me-THD-like C-terminal" evidence="4">
    <location>
        <begin position="768"/>
        <end position="937"/>
    </location>
</feature>
<evidence type="ECO:0000259" key="4">
    <source>
        <dbReference type="Pfam" id="PF20906"/>
    </source>
</evidence>
<sequence length="952" mass="102112">MPEVLRIGVDVGGTNTDGVILDPSKASEPSKGIIAWHKAPTTTNPSLGISNALTSMLTEAKINPSDVASVAIGTTHFVNAVVERDAARLARVAVVRLCGPFGKHALPCIDWPADMRDLILGHYALVKGGLEVDGNLIGEIDPEEIREQCSIIKQKGITSIVVIGIFSPIDSTHHQETRAAQIINETLPGCNVVLSKEVANLGFLERENAAILNASILPFAKKTIRSFQEPIKRLGLTCPVFLSQNDGTILSGEMASKLPIRTFSSGPTNSMRGAAYLAQGDEKEAMMVVDIGGTTTDVGLLLASGFPRQAAAYSEFAGVRMNFSCPDVRSIGLGGGSVIREHDGETTIGPDSVGYKIQTEALVFNGNVATTTDYTVAGDESIDIGDRSKVQHLSWDGISSFKAKVKKMLEKAVDTMKTSPEDLPVLLVGGGAVIAPDELIGASRVIKPEYSGVANAIGAAIARVSSVIDTVKSTDTKSVADLVEQISKEAIQKAVKSGAAQDSVRIVEVETLPLPYISNKSRFIIRAAGEFDYNRADEMKVATEEQLADENDMDVYEKDGHRSNHHDNGDKHYDMPEQIDIIEYRPKVVDRVWYVSETDLDWMSIGCYILGTGGGGSPYSHMLRMRSILRDGGIIRVINPHDLKDDDQVGCGGGAGSPTVGIEKLPGDEMMDAQRSLYKMCDKKATAMIALEIGGGNGLQGMILGASSNMNVPTVDGDWMGRAYPTKWQTTPVVFNERPCVFCPIATADGNGNLLYMPTAVSDLAVERIIRAALSQMAWRIGRAVAAARQHNRIDSVAESIIDEVGGPEAAKIIFKGKIIGVDRTLRNGHIYGEVVIEAIETATFEGRIKIPFKNENIAAFKVKDDGTEEVLAVVPDLISVIDAQSGEAIGTPEYRYGLLVTVVGITASDKWTSTPRGIEIGGPAAFGLTDIEYKPLGKFVKPVSVIDEYSN</sequence>
<comment type="caution">
    <text evidence="5">The sequence shown here is derived from an EMBL/GenBank/DDBJ whole genome shotgun (WGS) entry which is preliminary data.</text>
</comment>
<organism evidence="5 6">
    <name type="scientific">Aureobasidium pullulans</name>
    <name type="common">Black yeast</name>
    <name type="synonym">Pullularia pullulans</name>
    <dbReference type="NCBI Taxonomy" id="5580"/>
    <lineage>
        <taxon>Eukaryota</taxon>
        <taxon>Fungi</taxon>
        <taxon>Dikarya</taxon>
        <taxon>Ascomycota</taxon>
        <taxon>Pezizomycotina</taxon>
        <taxon>Dothideomycetes</taxon>
        <taxon>Dothideomycetidae</taxon>
        <taxon>Dothideales</taxon>
        <taxon>Saccotheciaceae</taxon>
        <taxon>Aureobasidium</taxon>
    </lineage>
</organism>
<dbReference type="Pfam" id="PF06032">
    <property type="entry name" value="S-Me-THD_N"/>
    <property type="match status" value="1"/>
</dbReference>
<evidence type="ECO:0000259" key="2">
    <source>
        <dbReference type="Pfam" id="PF05378"/>
    </source>
</evidence>
<dbReference type="PANTHER" id="PTHR11365:SF10">
    <property type="entry name" value="HYDANTOINASE_OXOPROLINASE"/>
    <property type="match status" value="1"/>
</dbReference>
<gene>
    <name evidence="5" type="ORF">QM012_003631</name>
</gene>
<dbReference type="Proteomes" id="UP001341245">
    <property type="component" value="Unassembled WGS sequence"/>
</dbReference>
<proteinExistence type="predicted"/>
<feature type="domain" description="Hydantoinase/oxoprolinase N-terminal" evidence="2">
    <location>
        <begin position="6"/>
        <end position="186"/>
    </location>
</feature>
<evidence type="ECO:0000259" key="3">
    <source>
        <dbReference type="Pfam" id="PF06032"/>
    </source>
</evidence>
<dbReference type="Pfam" id="PF20906">
    <property type="entry name" value="S-Me-THD_C"/>
    <property type="match status" value="1"/>
</dbReference>
<dbReference type="InterPro" id="IPR024071">
    <property type="entry name" value="S-Me-THD_C_sf"/>
</dbReference>
<accession>A0ABR0T8M1</accession>
<evidence type="ECO:0008006" key="7">
    <source>
        <dbReference type="Google" id="ProtNLM"/>
    </source>
</evidence>
<dbReference type="Gene3D" id="3.30.420.40">
    <property type="match status" value="1"/>
</dbReference>
<dbReference type="EMBL" id="JASGXD010000017">
    <property type="protein sequence ID" value="KAK6000385.1"/>
    <property type="molecule type" value="Genomic_DNA"/>
</dbReference>
<protein>
    <recommendedName>
        <fullName evidence="7">DUF917-domain-containing protein</fullName>
    </recommendedName>
</protein>
<dbReference type="Gene3D" id="3.40.1610.10">
    <property type="entry name" value="CV3147-like domain"/>
    <property type="match status" value="1"/>
</dbReference>
<dbReference type="InterPro" id="IPR048350">
    <property type="entry name" value="S-Me-THD-like_C"/>
</dbReference>
<dbReference type="InterPro" id="IPR010318">
    <property type="entry name" value="S-Me-THD_N"/>
</dbReference>
<evidence type="ECO:0000259" key="1">
    <source>
        <dbReference type="Pfam" id="PF01968"/>
    </source>
</evidence>
<dbReference type="Pfam" id="PF05378">
    <property type="entry name" value="Hydant_A_N"/>
    <property type="match status" value="1"/>
</dbReference>
<dbReference type="InterPro" id="IPR043129">
    <property type="entry name" value="ATPase_NBD"/>
</dbReference>
<dbReference type="SUPFAM" id="SSF53067">
    <property type="entry name" value="Actin-like ATPase domain"/>
    <property type="match status" value="2"/>
</dbReference>
<dbReference type="Pfam" id="PF01968">
    <property type="entry name" value="Hydantoinase_A"/>
    <property type="match status" value="1"/>
</dbReference>
<feature type="domain" description="Hydantoinase A/oxoprolinase" evidence="1">
    <location>
        <begin position="206"/>
        <end position="376"/>
    </location>
</feature>
<keyword evidence="6" id="KW-1185">Reference proteome</keyword>
<reference evidence="5 6" key="1">
    <citation type="submission" date="2023-11" db="EMBL/GenBank/DDBJ databases">
        <title>Draft genome sequence and annotation of the polyextremotolerant black yeast-like fungus Aureobasidium pullulans NRRL 62042.</title>
        <authorList>
            <person name="Dielentheis-Frenken M.R.E."/>
            <person name="Wibberg D."/>
            <person name="Blank L.M."/>
            <person name="Tiso T."/>
        </authorList>
    </citation>
    <scope>NUCLEOTIDE SEQUENCE [LARGE SCALE GENOMIC DNA]</scope>
    <source>
        <strain evidence="5 6">NRRL 62042</strain>
    </source>
</reference>
<dbReference type="InterPro" id="IPR045079">
    <property type="entry name" value="Oxoprolinase-like"/>
</dbReference>
<dbReference type="InterPro" id="IPR008040">
    <property type="entry name" value="Hydant_A_N"/>
</dbReference>
<dbReference type="Gene3D" id="2.40.390.10">
    <property type="entry name" value="CV3147-like"/>
    <property type="match status" value="1"/>
</dbReference>
<dbReference type="SUPFAM" id="SSF160991">
    <property type="entry name" value="CV3147-like"/>
    <property type="match status" value="1"/>
</dbReference>
<dbReference type="PANTHER" id="PTHR11365">
    <property type="entry name" value="5-OXOPROLINASE RELATED"/>
    <property type="match status" value="1"/>
</dbReference>
<dbReference type="InterPro" id="IPR002821">
    <property type="entry name" value="Hydantoinase_A"/>
</dbReference>
<name>A0ABR0T8M1_AURPU</name>
<evidence type="ECO:0000313" key="5">
    <source>
        <dbReference type="EMBL" id="KAK6000385.1"/>
    </source>
</evidence>
<feature type="domain" description="S-Me-THD N-terminal" evidence="3">
    <location>
        <begin position="598"/>
        <end position="758"/>
    </location>
</feature>
<dbReference type="InterPro" id="IPR027479">
    <property type="entry name" value="S-Me-THD_N_sf"/>
</dbReference>